<protein>
    <submittedName>
        <fullName evidence="2">Fic family protein</fullName>
    </submittedName>
</protein>
<dbReference type="Proteomes" id="UP001387364">
    <property type="component" value="Chromosome"/>
</dbReference>
<accession>A0ABZ2N7D9</accession>
<sequence>MDENSHPLVKAALIHAQFESIHPFSDGNGRLGRILIVLYFVQSKLISQPIFFVSEELERERLRYYDLLNGVRGDQPDWSSWVLFFLTACHRMADKISTKLDAADKLAMDGLRRCQTESEKKVWVYTFSDPHTTVKKVSTQLKIAPSTARSALNALATKGLLYSDKQTKRNKKYVNYDLLGVLT</sequence>
<feature type="domain" description="Fido" evidence="1">
    <location>
        <begin position="1"/>
        <end position="87"/>
    </location>
</feature>
<dbReference type="EMBL" id="CP147404">
    <property type="protein sequence ID" value="WXB93546.1"/>
    <property type="molecule type" value="Genomic_DNA"/>
</dbReference>
<organism evidence="2 3">
    <name type="scientific">Bacillus kandeliae</name>
    <dbReference type="NCBI Taxonomy" id="3129297"/>
    <lineage>
        <taxon>Bacteria</taxon>
        <taxon>Bacillati</taxon>
        <taxon>Bacillota</taxon>
        <taxon>Bacilli</taxon>
        <taxon>Bacillales</taxon>
        <taxon>Bacillaceae</taxon>
        <taxon>Bacillus</taxon>
    </lineage>
</organism>
<evidence type="ECO:0000313" key="3">
    <source>
        <dbReference type="Proteomes" id="UP001387364"/>
    </source>
</evidence>
<gene>
    <name evidence="2" type="ORF">WDJ61_02510</name>
</gene>
<proteinExistence type="predicted"/>
<dbReference type="InterPro" id="IPR036597">
    <property type="entry name" value="Fido-like_dom_sf"/>
</dbReference>
<dbReference type="InterPro" id="IPR036390">
    <property type="entry name" value="WH_DNA-bd_sf"/>
</dbReference>
<dbReference type="InterPro" id="IPR036388">
    <property type="entry name" value="WH-like_DNA-bd_sf"/>
</dbReference>
<dbReference type="PANTHER" id="PTHR13504">
    <property type="entry name" value="FIDO DOMAIN-CONTAINING PROTEIN DDB_G0283145"/>
    <property type="match status" value="1"/>
</dbReference>
<dbReference type="SUPFAM" id="SSF140931">
    <property type="entry name" value="Fic-like"/>
    <property type="match status" value="1"/>
</dbReference>
<keyword evidence="3" id="KW-1185">Reference proteome</keyword>
<dbReference type="InterPro" id="IPR040198">
    <property type="entry name" value="Fido_containing"/>
</dbReference>
<reference evidence="2 3" key="1">
    <citation type="submission" date="2024-02" db="EMBL/GenBank/DDBJ databases">
        <title>Seven novel Bacillus-like species.</title>
        <authorList>
            <person name="Liu G."/>
        </authorList>
    </citation>
    <scope>NUCLEOTIDE SEQUENCE [LARGE SCALE GENOMIC DNA]</scope>
    <source>
        <strain evidence="2 3">FJAT-52991</strain>
    </source>
</reference>
<dbReference type="Gene3D" id="1.10.3290.10">
    <property type="entry name" value="Fido-like domain"/>
    <property type="match status" value="1"/>
</dbReference>
<name>A0ABZ2N7D9_9BACI</name>
<dbReference type="SUPFAM" id="SSF46785">
    <property type="entry name" value="Winged helix' DNA-binding domain"/>
    <property type="match status" value="1"/>
</dbReference>
<dbReference type="PANTHER" id="PTHR13504:SF38">
    <property type="entry name" value="FIDO DOMAIN-CONTAINING PROTEIN"/>
    <property type="match status" value="1"/>
</dbReference>
<dbReference type="Pfam" id="PF02661">
    <property type="entry name" value="Fic"/>
    <property type="match status" value="1"/>
</dbReference>
<dbReference type="RefSeq" id="WP_338752914.1">
    <property type="nucleotide sequence ID" value="NZ_CP147404.1"/>
</dbReference>
<evidence type="ECO:0000259" key="1">
    <source>
        <dbReference type="PROSITE" id="PS51459"/>
    </source>
</evidence>
<evidence type="ECO:0000313" key="2">
    <source>
        <dbReference type="EMBL" id="WXB93546.1"/>
    </source>
</evidence>
<dbReference type="Gene3D" id="1.10.10.10">
    <property type="entry name" value="Winged helix-like DNA-binding domain superfamily/Winged helix DNA-binding domain"/>
    <property type="match status" value="1"/>
</dbReference>
<dbReference type="InterPro" id="IPR003812">
    <property type="entry name" value="Fido"/>
</dbReference>
<dbReference type="PROSITE" id="PS51459">
    <property type="entry name" value="FIDO"/>
    <property type="match status" value="1"/>
</dbReference>